<comment type="similarity">
    <text evidence="1">Belongs to the carotenoid/retinoid oxidoreductase family.</text>
</comment>
<dbReference type="KEGG" id="sufl:FIL70_04145"/>
<dbReference type="Gene3D" id="3.90.660.50">
    <property type="match status" value="1"/>
</dbReference>
<dbReference type="InterPro" id="IPR002937">
    <property type="entry name" value="Amino_oxidase"/>
</dbReference>
<organism evidence="3 4">
    <name type="scientific">Sphingobium fuliginis ATCC 27551</name>
    <dbReference type="NCBI Taxonomy" id="1208342"/>
    <lineage>
        <taxon>Bacteria</taxon>
        <taxon>Pseudomonadati</taxon>
        <taxon>Pseudomonadota</taxon>
        <taxon>Alphaproteobacteria</taxon>
        <taxon>Sphingomonadales</taxon>
        <taxon>Sphingomonadaceae</taxon>
        <taxon>Sphingobium</taxon>
    </lineage>
</organism>
<feature type="domain" description="Amine oxidase" evidence="2">
    <location>
        <begin position="26"/>
        <end position="254"/>
    </location>
</feature>
<evidence type="ECO:0000259" key="2">
    <source>
        <dbReference type="Pfam" id="PF01593"/>
    </source>
</evidence>
<gene>
    <name evidence="3" type="ORF">FIL70_04145</name>
</gene>
<evidence type="ECO:0000256" key="1">
    <source>
        <dbReference type="ARBA" id="ARBA00006046"/>
    </source>
</evidence>
<sequence length="452" mass="47916">MKKIWKDTPMSDDLQFDALVIGAGAGGVSAAARLARAGYRTLLAESLERVGGRASTREVDGFLLNTGALAIESDGPIVELYRDLGLELDLWIPKPQTALLWGKHVINVDPGGGLAGVVRTVVPKLLGTLGKVAPFFRPKDGQSTTDWLNRFTRSKRVHNLVDNVCGAFFAAAGDDLPAAVLLQSLTQGSSFKHIGYTVGGTIEVWKGLAGYVQGNGGAVWLNAPVKRLLFSSNGLVSGAEIEHDGQLVTVSADVTVSNVGPLNTVRLGGADNFPGGYAGSVEKATDGAAIITVHFASQKPLVQWPGLALAGKSRRLTYAGNFSAPEQKRILRPGTWYLYSAASTPRPARGTFDLEKEKELLLADIGDYFSGFARSMILDIDVTAHEWPAQRAITGYDLPIETPIANLWNVGDGVKQWGDAGTAACTRTANRAVEQIIANFPPRGGPAKAASA</sequence>
<protein>
    <submittedName>
        <fullName evidence="3">FAD-dependent oxidoreductase</fullName>
    </submittedName>
</protein>
<dbReference type="Pfam" id="PF01593">
    <property type="entry name" value="Amino_oxidase"/>
    <property type="match status" value="1"/>
</dbReference>
<dbReference type="PANTHER" id="PTHR43734:SF1">
    <property type="entry name" value="PHYTOENE DESATURASE"/>
    <property type="match status" value="1"/>
</dbReference>
<name>A0A5B8CE55_SPHSA</name>
<dbReference type="Gene3D" id="3.50.50.60">
    <property type="entry name" value="FAD/NAD(P)-binding domain"/>
    <property type="match status" value="1"/>
</dbReference>
<dbReference type="PANTHER" id="PTHR43734">
    <property type="entry name" value="PHYTOENE DESATURASE"/>
    <property type="match status" value="1"/>
</dbReference>
<evidence type="ECO:0000313" key="4">
    <source>
        <dbReference type="Proteomes" id="UP000311469"/>
    </source>
</evidence>
<dbReference type="AlphaFoldDB" id="A0A5B8CE55"/>
<dbReference type="GO" id="GO:0016491">
    <property type="term" value="F:oxidoreductase activity"/>
    <property type="evidence" value="ECO:0007669"/>
    <property type="project" value="InterPro"/>
</dbReference>
<accession>A0A5B8CE55</accession>
<proteinExistence type="inferred from homology"/>
<dbReference type="Proteomes" id="UP000311469">
    <property type="component" value="Chromosome cSF1"/>
</dbReference>
<evidence type="ECO:0000313" key="3">
    <source>
        <dbReference type="EMBL" id="QDC36556.1"/>
    </source>
</evidence>
<dbReference type="EMBL" id="CP041016">
    <property type="protein sequence ID" value="QDC36556.1"/>
    <property type="molecule type" value="Genomic_DNA"/>
</dbReference>
<dbReference type="SUPFAM" id="SSF51905">
    <property type="entry name" value="FAD/NAD(P)-binding domain"/>
    <property type="match status" value="1"/>
</dbReference>
<reference evidence="3 4" key="1">
    <citation type="submission" date="2019-06" db="EMBL/GenBank/DDBJ databases">
        <title>Genome organization and adaptive potential of archetypical organophosphate degarding Sphingobium fuliginis ATCC 27551.</title>
        <authorList>
            <person name="Sarwar A."/>
            <person name="Parthasarathy S."/>
            <person name="Singh C."/>
            <person name="Siddavattam D."/>
        </authorList>
    </citation>
    <scope>NUCLEOTIDE SEQUENCE [LARGE SCALE GENOMIC DNA]</scope>
    <source>
        <strain evidence="3 4">ATCC 27551</strain>
    </source>
</reference>
<dbReference type="InterPro" id="IPR036188">
    <property type="entry name" value="FAD/NAD-bd_sf"/>
</dbReference>